<sequence length="903" mass="90458">MLEASQGPRSLIGHLALLVTLLAKWCFTQHTRWFLFIALPVLLLTALPAQAIDYTFPGALPAGCSGGNGSYTCGALTLAGGDTITITAPTTITVNGALSVGASSKINQGGSASDLIFVVSGAIGIGASTISTATLTSSAAINIGASSIISGNVSGSDVGAVSIGANSIVSGAVNTVTGAITIGAGSSVSSDITSSQTGTITLGANVQAGGNLNTNTGSIDVGAGSSIAGSVAISGSGAVTLGSTIKVGGSITTTSGAITLGASTEVDSLIQTKGGDAITFGANVIIKSLCCAATNDASCFSGNMPQPPPQICPKPNPPAAVSDLSTFDCLETSTNTPWDASARKPLFTKLVNASFSFDIAALKSDGTLATNYSASKGNTKSVLVQLFNDTTPPASCTALASQIPVASQTVTFGAGSAGRTQSGSFTVLNAAPILRCRVTECTDSSCASFTAVAPACSSDQFSVRPSAATLSTSAIAGAPSSSALPAINGSQGFALLASTNASTSYAGLLRLDTGKLTAQTPAQSTTQQSGGVVGVLTPFSLSANAAMVNATYSETGYLYLAPGAYRDDSFTSVDSANGDCITSTAGDSNLSDTLIGGKYGCSIGNQTALSFGRFVPDHFAVGAVPVTAACSATSAPFSYFGQDGFTANFSLTALTMANTITQNYTGAYAKLNPAIYANYAFTTSVLPAGSMLASGATGIAGSWNNGVASIVATLQISRPNAPAAETLVTIFAAPGDGEVTIGPPVVVGPATSLRYGRLKMQNAYGSELLALPVPLEAQYWTGSYYVTNTNDSCTVIPISSIKMSNYLKRLNACKTQLAPVGNITMVAGKLPGAGLVLTKPGVSNAGSVDLAINLTGAAVGNTCVGPAESQATSANIPWFGLNPGARATFGLYRSRFIYQREIY</sequence>
<accession>A0A840RKU9</accession>
<evidence type="ECO:0000313" key="4">
    <source>
        <dbReference type="Proteomes" id="UP000571084"/>
    </source>
</evidence>
<keyword evidence="1" id="KW-0812">Transmembrane</keyword>
<comment type="caution">
    <text evidence="3">The sequence shown here is derived from an EMBL/GenBank/DDBJ whole genome shotgun (WGS) entry which is preliminary data.</text>
</comment>
<dbReference type="Proteomes" id="UP000571084">
    <property type="component" value="Unassembled WGS sequence"/>
</dbReference>
<proteinExistence type="predicted"/>
<organism evidence="3 4">
    <name type="scientific">Glaciimonas immobilis</name>
    <dbReference type="NCBI Taxonomy" id="728004"/>
    <lineage>
        <taxon>Bacteria</taxon>
        <taxon>Pseudomonadati</taxon>
        <taxon>Pseudomonadota</taxon>
        <taxon>Betaproteobacteria</taxon>
        <taxon>Burkholderiales</taxon>
        <taxon>Oxalobacteraceae</taxon>
        <taxon>Glaciimonas</taxon>
    </lineage>
</organism>
<evidence type="ECO:0000259" key="2">
    <source>
        <dbReference type="Pfam" id="PF20419"/>
    </source>
</evidence>
<feature type="transmembrane region" description="Helical" evidence="1">
    <location>
        <begin position="6"/>
        <end position="26"/>
    </location>
</feature>
<keyword evidence="1" id="KW-0472">Membrane</keyword>
<keyword evidence="1" id="KW-1133">Transmembrane helix</keyword>
<dbReference type="InterPro" id="IPR012332">
    <property type="entry name" value="Autotransporter_pectin_lyase_C"/>
</dbReference>
<feature type="domain" description="DUF6701" evidence="2">
    <location>
        <begin position="597"/>
        <end position="902"/>
    </location>
</feature>
<protein>
    <recommendedName>
        <fullName evidence="2">DUF6701 domain-containing protein</fullName>
    </recommendedName>
</protein>
<evidence type="ECO:0000256" key="1">
    <source>
        <dbReference type="SAM" id="Phobius"/>
    </source>
</evidence>
<feature type="transmembrane region" description="Helical" evidence="1">
    <location>
        <begin position="33"/>
        <end position="52"/>
    </location>
</feature>
<keyword evidence="4" id="KW-1185">Reference proteome</keyword>
<name>A0A840RKU9_9BURK</name>
<dbReference type="AlphaFoldDB" id="A0A840RKU9"/>
<reference evidence="3 4" key="1">
    <citation type="submission" date="2020-08" db="EMBL/GenBank/DDBJ databases">
        <title>Genomic Encyclopedia of Type Strains, Phase IV (KMG-IV): sequencing the most valuable type-strain genomes for metagenomic binning, comparative biology and taxonomic classification.</title>
        <authorList>
            <person name="Goeker M."/>
        </authorList>
    </citation>
    <scope>NUCLEOTIDE SEQUENCE [LARGE SCALE GENOMIC DNA]</scope>
    <source>
        <strain evidence="3 4">DSM 23240</strain>
    </source>
</reference>
<dbReference type="EMBL" id="JACHHQ010000001">
    <property type="protein sequence ID" value="MBB5198403.1"/>
    <property type="molecule type" value="Genomic_DNA"/>
</dbReference>
<dbReference type="RefSeq" id="WP_168052368.1">
    <property type="nucleotide sequence ID" value="NZ_JAAOZT010000002.1"/>
</dbReference>
<gene>
    <name evidence="3" type="ORF">HNR39_000213</name>
</gene>
<dbReference type="Gene3D" id="2.160.20.20">
    <property type="match status" value="1"/>
</dbReference>
<dbReference type="InterPro" id="IPR046524">
    <property type="entry name" value="DUF6701"/>
</dbReference>
<evidence type="ECO:0000313" key="3">
    <source>
        <dbReference type="EMBL" id="MBB5198403.1"/>
    </source>
</evidence>
<dbReference type="Pfam" id="PF20419">
    <property type="entry name" value="DUF6701"/>
    <property type="match status" value="1"/>
</dbReference>